<dbReference type="EMBL" id="JASZYV010000006">
    <property type="protein sequence ID" value="MDM0047176.1"/>
    <property type="molecule type" value="Genomic_DNA"/>
</dbReference>
<dbReference type="Proteomes" id="UP001174908">
    <property type="component" value="Unassembled WGS sequence"/>
</dbReference>
<keyword evidence="1" id="KW-1133">Transmembrane helix</keyword>
<keyword evidence="1" id="KW-0472">Membrane</keyword>
<feature type="transmembrane region" description="Helical" evidence="1">
    <location>
        <begin position="12"/>
        <end position="31"/>
    </location>
</feature>
<evidence type="ECO:0000313" key="3">
    <source>
        <dbReference type="Proteomes" id="UP001174908"/>
    </source>
</evidence>
<organism evidence="2 3">
    <name type="scientific">Variovorax dokdonensis</name>
    <dbReference type="NCBI Taxonomy" id="344883"/>
    <lineage>
        <taxon>Bacteria</taxon>
        <taxon>Pseudomonadati</taxon>
        <taxon>Pseudomonadota</taxon>
        <taxon>Betaproteobacteria</taxon>
        <taxon>Burkholderiales</taxon>
        <taxon>Comamonadaceae</taxon>
        <taxon>Variovorax</taxon>
    </lineage>
</organism>
<sequence length="67" mass="7075">MAAPKPHARLEGWIWVLIYGGLFGVVLGLAIGRVHEVAGWSLGVPGAILVVVGAALIYVRSRLEDSP</sequence>
<evidence type="ECO:0000313" key="2">
    <source>
        <dbReference type="EMBL" id="MDM0047176.1"/>
    </source>
</evidence>
<protein>
    <submittedName>
        <fullName evidence="2">Uncharacterized protein</fullName>
    </submittedName>
</protein>
<accession>A0ABT7NGU6</accession>
<gene>
    <name evidence="2" type="ORF">QTH91_21975</name>
</gene>
<feature type="transmembrane region" description="Helical" evidence="1">
    <location>
        <begin position="37"/>
        <end position="59"/>
    </location>
</feature>
<proteinExistence type="predicted"/>
<evidence type="ECO:0000256" key="1">
    <source>
        <dbReference type="SAM" id="Phobius"/>
    </source>
</evidence>
<name>A0ABT7NGU6_9BURK</name>
<keyword evidence="1" id="KW-0812">Transmembrane</keyword>
<keyword evidence="3" id="KW-1185">Reference proteome</keyword>
<reference evidence="2" key="1">
    <citation type="submission" date="2023-06" db="EMBL/GenBank/DDBJ databases">
        <authorList>
            <person name="Jiang Y."/>
            <person name="Liu Q."/>
        </authorList>
    </citation>
    <scope>NUCLEOTIDE SEQUENCE</scope>
    <source>
        <strain evidence="2">CGMCC 1.12089</strain>
    </source>
</reference>
<comment type="caution">
    <text evidence="2">The sequence shown here is derived from an EMBL/GenBank/DDBJ whole genome shotgun (WGS) entry which is preliminary data.</text>
</comment>
<dbReference type="RefSeq" id="WP_286662293.1">
    <property type="nucleotide sequence ID" value="NZ_JASZYV010000006.1"/>
</dbReference>